<evidence type="ECO:0000313" key="1">
    <source>
        <dbReference type="EMBL" id="KAJ8670768.1"/>
    </source>
</evidence>
<sequence>MNISLRALERISQYLKLKKKDIVENDREEIIVATLLELEGSAYNSEYKSMWKRLRSDYGLQVKPKTVWELLWLLDPNGVELRTRYRLKRRVYLVPGPNFLWRADGHDELKRYGFAICGIIDGFSTKVLCLVVATSNNNPRIIGRYYIELLQKLGYLPTLMRTDHGTEVILMEDFHVALWYWLTSKIFICKSCLNLCLFSTDLQHSSFLQDFNLIYFEISDCSY</sequence>
<protein>
    <submittedName>
        <fullName evidence="1">Uncharacterized protein</fullName>
    </submittedName>
</protein>
<evidence type="ECO:0000313" key="2">
    <source>
        <dbReference type="Proteomes" id="UP001239111"/>
    </source>
</evidence>
<organism evidence="1 2">
    <name type="scientific">Eretmocerus hayati</name>
    <dbReference type="NCBI Taxonomy" id="131215"/>
    <lineage>
        <taxon>Eukaryota</taxon>
        <taxon>Metazoa</taxon>
        <taxon>Ecdysozoa</taxon>
        <taxon>Arthropoda</taxon>
        <taxon>Hexapoda</taxon>
        <taxon>Insecta</taxon>
        <taxon>Pterygota</taxon>
        <taxon>Neoptera</taxon>
        <taxon>Endopterygota</taxon>
        <taxon>Hymenoptera</taxon>
        <taxon>Apocrita</taxon>
        <taxon>Proctotrupomorpha</taxon>
        <taxon>Chalcidoidea</taxon>
        <taxon>Aphelinidae</taxon>
        <taxon>Aphelininae</taxon>
        <taxon>Eretmocerus</taxon>
    </lineage>
</organism>
<comment type="caution">
    <text evidence="1">The sequence shown here is derived from an EMBL/GenBank/DDBJ whole genome shotgun (WGS) entry which is preliminary data.</text>
</comment>
<gene>
    <name evidence="1" type="ORF">QAD02_002027</name>
</gene>
<dbReference type="EMBL" id="CM056743">
    <property type="protein sequence ID" value="KAJ8670768.1"/>
    <property type="molecule type" value="Genomic_DNA"/>
</dbReference>
<proteinExistence type="predicted"/>
<accession>A0ACC2NIQ3</accession>
<reference evidence="1" key="1">
    <citation type="submission" date="2023-04" db="EMBL/GenBank/DDBJ databases">
        <title>A chromosome-level genome assembly of the parasitoid wasp Eretmocerus hayati.</title>
        <authorList>
            <person name="Zhong Y."/>
            <person name="Liu S."/>
            <person name="Liu Y."/>
        </authorList>
    </citation>
    <scope>NUCLEOTIDE SEQUENCE</scope>
    <source>
        <strain evidence="1">ZJU_SS_LIU_2023</strain>
    </source>
</reference>
<dbReference type="Proteomes" id="UP001239111">
    <property type="component" value="Chromosome 3"/>
</dbReference>
<keyword evidence="2" id="KW-1185">Reference proteome</keyword>
<name>A0ACC2NIQ3_9HYME</name>